<dbReference type="InterPro" id="IPR002656">
    <property type="entry name" value="Acyl_transf_3_dom"/>
</dbReference>
<dbReference type="SMART" id="SM00703">
    <property type="entry name" value="NRF"/>
    <property type="match status" value="1"/>
</dbReference>
<dbReference type="InterPro" id="IPR052728">
    <property type="entry name" value="O2_lipid_transport_reg"/>
</dbReference>
<proteinExistence type="predicted"/>
<feature type="transmembrane region" description="Helical" evidence="1">
    <location>
        <begin position="556"/>
        <end position="579"/>
    </location>
</feature>
<dbReference type="PANTHER" id="PTHR11161">
    <property type="entry name" value="O-ACYLTRANSFERASE"/>
    <property type="match status" value="1"/>
</dbReference>
<feature type="transmembrane region" description="Helical" evidence="1">
    <location>
        <begin position="271"/>
        <end position="295"/>
    </location>
</feature>
<sequence>MQCFSLLIITLHVTISEAVTWQWDDMVPVLYPSLPIAAPLSENESCRNDSRILLRALNNFTLWAVQMLDSSAQQPGGVLFGNVYQLGNFDECLDVTGPVQSQYCLTEVRASVSTDTHIDPYIQNYDPESSVWDRIKNTGNPIRVTRGTVYQAVCVPASCSHQDIETAVSQYLQKYQHPAGVQYTVSVAPDLCHTSQQKKFSYEDYIFICVMAVAVTLVIAGTALDYVYSGSSPGTCALGPELLLCFSARRNMRQLDQKLSHQIDILRSMKFMFACLIILDHTGGLFGAAPLWNLAQLESEYQTVQLAILHRGEMIVDNFFVISGLLVAYVHLQVIPKKGLDLLRSSVSKIARVLPASLVIIFFYATLFYKLGSGPRWVEVVRPERDYCQKNWWTNLLFINNYVNSHHMCLLQSYFLACDMHFFITAIPVVMLLSKRPRTGVVVLVGILLASILIPFLVTYLEHKPALLTFYVDFLVTPRASDTFQTVYIKSHTRASPYFVGVAVGYLLYRLRDCKQRVGVVMSVMLCCTALIVLFGIVMSGLAFHDPARPYSPLEAGIFAGTYRFVWSLAISVIIVIIMHGKL</sequence>
<keyword evidence="1" id="KW-0472">Membrane</keyword>
<feature type="transmembrane region" description="Helical" evidence="1">
    <location>
        <begin position="315"/>
        <end position="332"/>
    </location>
</feature>
<protein>
    <recommendedName>
        <fullName evidence="3">Nose resistant-to-fluoxetine protein N-terminal domain-containing protein</fullName>
    </recommendedName>
</protein>
<evidence type="ECO:0000256" key="1">
    <source>
        <dbReference type="SAM" id="Phobius"/>
    </source>
</evidence>
<evidence type="ECO:0000256" key="2">
    <source>
        <dbReference type="SAM" id="SignalP"/>
    </source>
</evidence>
<keyword evidence="5" id="KW-1185">Reference proteome</keyword>
<evidence type="ECO:0000313" key="4">
    <source>
        <dbReference type="EMBL" id="GFG36004.1"/>
    </source>
</evidence>
<dbReference type="InParanoid" id="A0A6L2PUX4"/>
<feature type="transmembrane region" description="Helical" evidence="1">
    <location>
        <begin position="518"/>
        <end position="544"/>
    </location>
</feature>
<feature type="non-terminal residue" evidence="4">
    <location>
        <position position="583"/>
    </location>
</feature>
<dbReference type="Proteomes" id="UP000502823">
    <property type="component" value="Unassembled WGS sequence"/>
</dbReference>
<feature type="domain" description="Nose resistant-to-fluoxetine protein N-terminal" evidence="3">
    <location>
        <begin position="43"/>
        <end position="186"/>
    </location>
</feature>
<evidence type="ECO:0000313" key="5">
    <source>
        <dbReference type="Proteomes" id="UP000502823"/>
    </source>
</evidence>
<keyword evidence="2" id="KW-0732">Signal</keyword>
<dbReference type="Pfam" id="PF01757">
    <property type="entry name" value="Acyl_transf_3"/>
    <property type="match status" value="1"/>
</dbReference>
<dbReference type="OrthoDB" id="6585993at2759"/>
<feature type="transmembrane region" description="Helical" evidence="1">
    <location>
        <begin position="205"/>
        <end position="228"/>
    </location>
</feature>
<feature type="transmembrane region" description="Helical" evidence="1">
    <location>
        <begin position="414"/>
        <end position="434"/>
    </location>
</feature>
<feature type="transmembrane region" description="Helical" evidence="1">
    <location>
        <begin position="441"/>
        <end position="461"/>
    </location>
</feature>
<name>A0A6L2PUX4_COPFO</name>
<dbReference type="InterPro" id="IPR006621">
    <property type="entry name" value="Nose-resist-to-fluoxetine_N"/>
</dbReference>
<dbReference type="Pfam" id="PF20146">
    <property type="entry name" value="NRF"/>
    <property type="match status" value="1"/>
</dbReference>
<keyword evidence="1" id="KW-1133">Transmembrane helix</keyword>
<feature type="transmembrane region" description="Helical" evidence="1">
    <location>
        <begin position="353"/>
        <end position="372"/>
    </location>
</feature>
<reference evidence="5" key="1">
    <citation type="submission" date="2020-01" db="EMBL/GenBank/DDBJ databases">
        <title>Draft genome sequence of the Termite Coptotermes fromosanus.</title>
        <authorList>
            <person name="Itakura S."/>
            <person name="Yosikawa Y."/>
            <person name="Umezawa K."/>
        </authorList>
    </citation>
    <scope>NUCLEOTIDE SEQUENCE [LARGE SCALE GENOMIC DNA]</scope>
</reference>
<dbReference type="PANTHER" id="PTHR11161:SF71">
    <property type="entry name" value="NOSE RESISTANT-TO-FLUOXETINE PROTEIN N-TERMINAL DOMAIN-CONTAINING PROTEIN"/>
    <property type="match status" value="1"/>
</dbReference>
<feature type="chain" id="PRO_5026652658" description="Nose resistant-to-fluoxetine protein N-terminal domain-containing protein" evidence="2">
    <location>
        <begin position="19"/>
        <end position="583"/>
    </location>
</feature>
<evidence type="ECO:0000259" key="3">
    <source>
        <dbReference type="SMART" id="SM00703"/>
    </source>
</evidence>
<accession>A0A6L2PUX4</accession>
<feature type="signal peptide" evidence="2">
    <location>
        <begin position="1"/>
        <end position="18"/>
    </location>
</feature>
<dbReference type="EMBL" id="BLKM01000588">
    <property type="protein sequence ID" value="GFG36004.1"/>
    <property type="molecule type" value="Genomic_DNA"/>
</dbReference>
<gene>
    <name evidence="4" type="ORF">Cfor_03585</name>
</gene>
<organism evidence="4 5">
    <name type="scientific">Coptotermes formosanus</name>
    <name type="common">Formosan subterranean termite</name>
    <dbReference type="NCBI Taxonomy" id="36987"/>
    <lineage>
        <taxon>Eukaryota</taxon>
        <taxon>Metazoa</taxon>
        <taxon>Ecdysozoa</taxon>
        <taxon>Arthropoda</taxon>
        <taxon>Hexapoda</taxon>
        <taxon>Insecta</taxon>
        <taxon>Pterygota</taxon>
        <taxon>Neoptera</taxon>
        <taxon>Polyneoptera</taxon>
        <taxon>Dictyoptera</taxon>
        <taxon>Blattodea</taxon>
        <taxon>Blattoidea</taxon>
        <taxon>Termitoidae</taxon>
        <taxon>Rhinotermitidae</taxon>
        <taxon>Coptotermes</taxon>
    </lineage>
</organism>
<comment type="caution">
    <text evidence="4">The sequence shown here is derived from an EMBL/GenBank/DDBJ whole genome shotgun (WGS) entry which is preliminary data.</text>
</comment>
<dbReference type="AlphaFoldDB" id="A0A6L2PUX4"/>
<keyword evidence="1" id="KW-0812">Transmembrane</keyword>
<dbReference type="GO" id="GO:0016747">
    <property type="term" value="F:acyltransferase activity, transferring groups other than amino-acyl groups"/>
    <property type="evidence" value="ECO:0007669"/>
    <property type="project" value="InterPro"/>
</dbReference>